<feature type="compositionally biased region" description="Basic and acidic residues" evidence="7">
    <location>
        <begin position="255"/>
        <end position="266"/>
    </location>
</feature>
<dbReference type="GO" id="GO:0000785">
    <property type="term" value="C:chromatin"/>
    <property type="evidence" value="ECO:0007669"/>
    <property type="project" value="TreeGrafter"/>
</dbReference>
<evidence type="ECO:0000313" key="10">
    <source>
        <dbReference type="Proteomes" id="UP000094285"/>
    </source>
</evidence>
<gene>
    <name evidence="9" type="ORF">CANTADRAFT_76440</name>
</gene>
<evidence type="ECO:0000256" key="4">
    <source>
        <dbReference type="ARBA" id="ARBA00023235"/>
    </source>
</evidence>
<dbReference type="InterPro" id="IPR041232">
    <property type="entry name" value="NPL"/>
</dbReference>
<dbReference type="PROSITE" id="PS50059">
    <property type="entry name" value="FKBP_PPIASE"/>
    <property type="match status" value="1"/>
</dbReference>
<feature type="compositionally biased region" description="Acidic residues" evidence="7">
    <location>
        <begin position="206"/>
        <end position="216"/>
    </location>
</feature>
<dbReference type="Pfam" id="PF00254">
    <property type="entry name" value="FKBP_C"/>
    <property type="match status" value="1"/>
</dbReference>
<evidence type="ECO:0000256" key="3">
    <source>
        <dbReference type="ARBA" id="ARBA00023110"/>
    </source>
</evidence>
<comment type="catalytic activity">
    <reaction evidence="1 5 6">
        <text>[protein]-peptidylproline (omega=180) = [protein]-peptidylproline (omega=0)</text>
        <dbReference type="Rhea" id="RHEA:16237"/>
        <dbReference type="Rhea" id="RHEA-COMP:10747"/>
        <dbReference type="Rhea" id="RHEA-COMP:10748"/>
        <dbReference type="ChEBI" id="CHEBI:83833"/>
        <dbReference type="ChEBI" id="CHEBI:83834"/>
        <dbReference type="EC" id="5.2.1.8"/>
    </reaction>
</comment>
<evidence type="ECO:0000259" key="8">
    <source>
        <dbReference type="PROSITE" id="PS50059"/>
    </source>
</evidence>
<dbReference type="GO" id="GO:0003755">
    <property type="term" value="F:peptidyl-prolyl cis-trans isomerase activity"/>
    <property type="evidence" value="ECO:0007669"/>
    <property type="project" value="UniProtKB-KW"/>
</dbReference>
<dbReference type="InterPro" id="IPR046357">
    <property type="entry name" value="PPIase_dom_sf"/>
</dbReference>
<accession>A0A1E4SMM3</accession>
<evidence type="ECO:0000256" key="5">
    <source>
        <dbReference type="PIRNR" id="PIRNR001473"/>
    </source>
</evidence>
<dbReference type="InterPro" id="IPR001179">
    <property type="entry name" value="PPIase_FKBP_dom"/>
</dbReference>
<feature type="region of interest" description="Disordered" evidence="7">
    <location>
        <begin position="167"/>
        <end position="311"/>
    </location>
</feature>
<evidence type="ECO:0000256" key="1">
    <source>
        <dbReference type="ARBA" id="ARBA00000971"/>
    </source>
</evidence>
<feature type="compositionally biased region" description="Basic and acidic residues" evidence="7">
    <location>
        <begin position="288"/>
        <end position="311"/>
    </location>
</feature>
<feature type="region of interest" description="Disordered" evidence="7">
    <location>
        <begin position="42"/>
        <end position="129"/>
    </location>
</feature>
<dbReference type="Proteomes" id="UP000094285">
    <property type="component" value="Unassembled WGS sequence"/>
</dbReference>
<name>A0A1E4SMM3_9ASCO</name>
<feature type="domain" description="PPIase FKBP-type" evidence="8">
    <location>
        <begin position="339"/>
        <end position="425"/>
    </location>
</feature>
<keyword evidence="4 5" id="KW-0413">Isomerase</keyword>
<dbReference type="RefSeq" id="XP_020065901.1">
    <property type="nucleotide sequence ID" value="XM_020211152.1"/>
</dbReference>
<dbReference type="GeneID" id="30985288"/>
<protein>
    <recommendedName>
        <fullName evidence="5">FK506-binding protein</fullName>
        <ecNumber evidence="5">5.2.1.8</ecNumber>
    </recommendedName>
</protein>
<keyword evidence="10" id="KW-1185">Reference proteome</keyword>
<evidence type="ECO:0000256" key="2">
    <source>
        <dbReference type="ARBA" id="ARBA00007838"/>
    </source>
</evidence>
<proteinExistence type="inferred from homology"/>
<comment type="similarity">
    <text evidence="2">Belongs to the FKBP-type PPIase family. FKBP3/4 subfamily.</text>
</comment>
<feature type="compositionally biased region" description="Acidic residues" evidence="7">
    <location>
        <begin position="62"/>
        <end position="88"/>
    </location>
</feature>
<feature type="compositionally biased region" description="Basic and acidic residues" evidence="7">
    <location>
        <begin position="217"/>
        <end position="229"/>
    </location>
</feature>
<evidence type="ECO:0000313" key="9">
    <source>
        <dbReference type="EMBL" id="ODV80779.1"/>
    </source>
</evidence>
<dbReference type="EMBL" id="KV453910">
    <property type="protein sequence ID" value="ODV80779.1"/>
    <property type="molecule type" value="Genomic_DNA"/>
</dbReference>
<dbReference type="AlphaFoldDB" id="A0A1E4SMM3"/>
<dbReference type="PANTHER" id="PTHR43811:SF19">
    <property type="entry name" value="39 KDA FK506-BINDING NUCLEAR PROTEIN"/>
    <property type="match status" value="1"/>
</dbReference>
<dbReference type="SUPFAM" id="SSF54534">
    <property type="entry name" value="FKBP-like"/>
    <property type="match status" value="1"/>
</dbReference>
<dbReference type="PIRSF" id="PIRSF001473">
    <property type="entry name" value="FK506-bp_FPR3"/>
    <property type="match status" value="1"/>
</dbReference>
<evidence type="ECO:0000256" key="7">
    <source>
        <dbReference type="SAM" id="MobiDB-lite"/>
    </source>
</evidence>
<dbReference type="PANTHER" id="PTHR43811">
    <property type="entry name" value="FKBP-TYPE PEPTIDYL-PROLYL CIS-TRANS ISOMERASE FKPA"/>
    <property type="match status" value="1"/>
</dbReference>
<feature type="compositionally biased region" description="Acidic residues" evidence="7">
    <location>
        <begin position="103"/>
        <end position="128"/>
    </location>
</feature>
<organism evidence="9 10">
    <name type="scientific">Suhomyces tanzawaensis NRRL Y-17324</name>
    <dbReference type="NCBI Taxonomy" id="984487"/>
    <lineage>
        <taxon>Eukaryota</taxon>
        <taxon>Fungi</taxon>
        <taxon>Dikarya</taxon>
        <taxon>Ascomycota</taxon>
        <taxon>Saccharomycotina</taxon>
        <taxon>Pichiomycetes</taxon>
        <taxon>Debaryomycetaceae</taxon>
        <taxon>Suhomyces</taxon>
    </lineage>
</organism>
<feature type="compositionally biased region" description="Acidic residues" evidence="7">
    <location>
        <begin position="176"/>
        <end position="199"/>
    </location>
</feature>
<dbReference type="GO" id="GO:0005730">
    <property type="term" value="C:nucleolus"/>
    <property type="evidence" value="ECO:0007669"/>
    <property type="project" value="TreeGrafter"/>
</dbReference>
<keyword evidence="3 5" id="KW-0697">Rotamase</keyword>
<dbReference type="InterPro" id="IPR023566">
    <property type="entry name" value="PPIase_Fpr3/Fpr4-like"/>
</dbReference>
<dbReference type="Gene3D" id="2.60.120.340">
    <property type="entry name" value="Nucleoplasmin core domain"/>
    <property type="match status" value="1"/>
</dbReference>
<sequence length="425" mass="47221">MASLIPISTYNLAVQPFNPVPAIEDDYPVTIRLTLAAVDPEALDDKEEPSTLRLLKRTLPFLDDEEDSDLEAEEADELDSEEEEEEVEEAPKKKGKKAKKAEEEEVDEDEEDLDIDGSDDDEDEDDISEFVVCTLSPKVQFQQTIDLTISPDEEVFFVVTGSYAIHLTGNYVEHPADEDSDEDEEYDEDDYDLSPDEDEIIHGDGYDLDDLEDESDIENKIEELVENDKKSKKRAAEEDEQEQPPSKKDKKKKEEKKSVQFTKELEQGPTGSTLVDKKKEKKEKAKAKKEEAEAKKEEAKKDESNKDEAGAKKYPTKTLLGGVVTEDRKVGKGPAAKSGNRVGIRYIGKLKNGKVFDKNTSGKPFVFGLGKGECIKGFDLGVAGMAVGGERRVVIPAKMGYGSQSLPGIPANSELTFDIKLVSLK</sequence>
<dbReference type="OrthoDB" id="77911at2759"/>
<dbReference type="Gene3D" id="3.10.50.40">
    <property type="match status" value="1"/>
</dbReference>
<evidence type="ECO:0000256" key="6">
    <source>
        <dbReference type="PROSITE-ProRule" id="PRU00277"/>
    </source>
</evidence>
<dbReference type="Pfam" id="PF17800">
    <property type="entry name" value="NPL"/>
    <property type="match status" value="1"/>
</dbReference>
<dbReference type="EC" id="5.2.1.8" evidence="5"/>
<reference evidence="10" key="1">
    <citation type="submission" date="2016-05" db="EMBL/GenBank/DDBJ databases">
        <title>Comparative genomics of biotechnologically important yeasts.</title>
        <authorList>
            <consortium name="DOE Joint Genome Institute"/>
            <person name="Riley R."/>
            <person name="Haridas S."/>
            <person name="Wolfe K.H."/>
            <person name="Lopes M.R."/>
            <person name="Hittinger C.T."/>
            <person name="Goker M."/>
            <person name="Salamov A."/>
            <person name="Wisecaver J."/>
            <person name="Long T.M."/>
            <person name="Aerts A.L."/>
            <person name="Barry K."/>
            <person name="Choi C."/>
            <person name="Clum A."/>
            <person name="Coughlan A.Y."/>
            <person name="Deshpande S."/>
            <person name="Douglass A.P."/>
            <person name="Hanson S.J."/>
            <person name="Klenk H.-P."/>
            <person name="Labutti K."/>
            <person name="Lapidus A."/>
            <person name="Lindquist E."/>
            <person name="Lipzen A."/>
            <person name="Meier-Kolthoff J.P."/>
            <person name="Ohm R.A."/>
            <person name="Otillar R.P."/>
            <person name="Pangilinan J."/>
            <person name="Peng Y."/>
            <person name="Rokas A."/>
            <person name="Rosa C.A."/>
            <person name="Scheuner C."/>
            <person name="Sibirny A.A."/>
            <person name="Slot J.C."/>
            <person name="Stielow J.B."/>
            <person name="Sun H."/>
            <person name="Kurtzman C.P."/>
            <person name="Blackwell M."/>
            <person name="Grigoriev I.V."/>
            <person name="Jeffries T.W."/>
        </authorList>
    </citation>
    <scope>NUCLEOTIDE SEQUENCE [LARGE SCALE GENOMIC DNA]</scope>
    <source>
        <strain evidence="10">NRRL Y-17324</strain>
    </source>
</reference>
<dbReference type="STRING" id="984487.A0A1E4SMM3"/>